<dbReference type="InterPro" id="IPR001099">
    <property type="entry name" value="Chalcone/stilbene_synt_N"/>
</dbReference>
<dbReference type="GO" id="GO:0016747">
    <property type="term" value="F:acyltransferase activity, transferring groups other than amino-acyl groups"/>
    <property type="evidence" value="ECO:0007669"/>
    <property type="project" value="InterPro"/>
</dbReference>
<dbReference type="EMBL" id="JACEFO010002708">
    <property type="protein sequence ID" value="KAF8650876.1"/>
    <property type="molecule type" value="Genomic_DNA"/>
</dbReference>
<dbReference type="CDD" id="cd00831">
    <property type="entry name" value="CHS_like"/>
    <property type="match status" value="1"/>
</dbReference>
<dbReference type="GO" id="GO:0030639">
    <property type="term" value="P:polyketide biosynthetic process"/>
    <property type="evidence" value="ECO:0007669"/>
    <property type="project" value="TreeGrafter"/>
</dbReference>
<proteinExistence type="inferred from homology"/>
<feature type="domain" description="Chalcone/stilbene synthase C-terminal" evidence="4">
    <location>
        <begin position="287"/>
        <end position="440"/>
    </location>
</feature>
<feature type="domain" description="Chalcone/stilbene synthase N-terminal" evidence="3">
    <location>
        <begin position="107"/>
        <end position="273"/>
    </location>
</feature>
<evidence type="ECO:0000313" key="6">
    <source>
        <dbReference type="Proteomes" id="UP000636709"/>
    </source>
</evidence>
<feature type="domain" description="Chalcone/stilbene synthase N-terminal" evidence="3">
    <location>
        <begin position="12"/>
        <end position="66"/>
    </location>
</feature>
<keyword evidence="2" id="KW-0012">Acyltransferase</keyword>
<name>A0A835A4S5_9POAL</name>
<organism evidence="5 6">
    <name type="scientific">Digitaria exilis</name>
    <dbReference type="NCBI Taxonomy" id="1010633"/>
    <lineage>
        <taxon>Eukaryota</taxon>
        <taxon>Viridiplantae</taxon>
        <taxon>Streptophyta</taxon>
        <taxon>Embryophyta</taxon>
        <taxon>Tracheophyta</taxon>
        <taxon>Spermatophyta</taxon>
        <taxon>Magnoliopsida</taxon>
        <taxon>Liliopsida</taxon>
        <taxon>Poales</taxon>
        <taxon>Poaceae</taxon>
        <taxon>PACMAD clade</taxon>
        <taxon>Panicoideae</taxon>
        <taxon>Panicodae</taxon>
        <taxon>Paniceae</taxon>
        <taxon>Anthephorinae</taxon>
        <taxon>Digitaria</taxon>
    </lineage>
</organism>
<sequence>MAATSQTAVLNDLRQAQRSSGPAAVLAIGTAVPANCVPQDQFTDWYFRITKSDHLTELKAKMKRMCIHIPLFSVELTIKKFLPNKILFCFLGSCYEHRKIIVFLAGDKSGIKKRYFHHTEETISSHPELLDRAEPSLAARLRISGDAVVHLAAAAAERAIAKWGRPAGGITHLVVATNSVAGEPGVDLRLASLLGLRPTVRRTLLCLHGCNAGFAAIAVAKDLAENTRGARVLVACAHAVLLPFRSPDGAHTEALVSMALFADGAGAAIVGADDPTTHAGERPFVHLVSSSQEALPGTEHAVAIGLGEAGVDYRMAVEVPAIVGSAIERCVARSVAALGIMANARGAGWNGLFWAVNPGSHVLLDSYEVALGLEAGKLAASRRVLSEYGNMMGATIFFVLDEMRRRWRCHDGEKEAGEEGQWGIMSGLGPGLTIETIVLYAAGRWNEHY</sequence>
<dbReference type="SUPFAM" id="SSF53901">
    <property type="entry name" value="Thiolase-like"/>
    <property type="match status" value="2"/>
</dbReference>
<dbReference type="Proteomes" id="UP000636709">
    <property type="component" value="Unassembled WGS sequence"/>
</dbReference>
<accession>A0A835A4S5</accession>
<dbReference type="PANTHER" id="PTHR11877">
    <property type="entry name" value="HYDROXYMETHYLGLUTARYL-COA SYNTHASE"/>
    <property type="match status" value="1"/>
</dbReference>
<evidence type="ECO:0000259" key="3">
    <source>
        <dbReference type="Pfam" id="PF00195"/>
    </source>
</evidence>
<dbReference type="Pfam" id="PF00195">
    <property type="entry name" value="Chal_sti_synt_N"/>
    <property type="match status" value="2"/>
</dbReference>
<evidence type="ECO:0000259" key="4">
    <source>
        <dbReference type="Pfam" id="PF02797"/>
    </source>
</evidence>
<dbReference type="AlphaFoldDB" id="A0A835A4S5"/>
<evidence type="ECO:0000313" key="5">
    <source>
        <dbReference type="EMBL" id="KAF8650876.1"/>
    </source>
</evidence>
<comment type="caution">
    <text evidence="5">The sequence shown here is derived from an EMBL/GenBank/DDBJ whole genome shotgun (WGS) entry which is preliminary data.</text>
</comment>
<comment type="similarity">
    <text evidence="1 2">Belongs to the thiolase-like superfamily. Chalcone/stilbene synthases family.</text>
</comment>
<dbReference type="Gene3D" id="3.40.47.10">
    <property type="match status" value="2"/>
</dbReference>
<dbReference type="OrthoDB" id="329835at2759"/>
<dbReference type="InterPro" id="IPR016039">
    <property type="entry name" value="Thiolase-like"/>
</dbReference>
<reference evidence="5" key="1">
    <citation type="submission" date="2020-07" db="EMBL/GenBank/DDBJ databases">
        <title>Genome sequence and genetic diversity analysis of an under-domesticated orphan crop, white fonio (Digitaria exilis).</title>
        <authorList>
            <person name="Bennetzen J.L."/>
            <person name="Chen S."/>
            <person name="Ma X."/>
            <person name="Wang X."/>
            <person name="Yssel A.E.J."/>
            <person name="Chaluvadi S.R."/>
            <person name="Johnson M."/>
            <person name="Gangashetty P."/>
            <person name="Hamidou F."/>
            <person name="Sanogo M.D."/>
            <person name="Zwaenepoel A."/>
            <person name="Wallace J."/>
            <person name="Van De Peer Y."/>
            <person name="Van Deynze A."/>
        </authorList>
    </citation>
    <scope>NUCLEOTIDE SEQUENCE</scope>
    <source>
        <tissue evidence="5">Leaves</tissue>
    </source>
</reference>
<dbReference type="PANTHER" id="PTHR11877:SF47">
    <property type="entry name" value="OS11G0529900 PROTEIN"/>
    <property type="match status" value="1"/>
</dbReference>
<keyword evidence="6" id="KW-1185">Reference proteome</keyword>
<gene>
    <name evidence="5" type="ORF">HU200_063786</name>
</gene>
<keyword evidence="2" id="KW-0808">Transferase</keyword>
<dbReference type="Pfam" id="PF02797">
    <property type="entry name" value="Chal_sti_synt_C"/>
    <property type="match status" value="1"/>
</dbReference>
<protein>
    <submittedName>
        <fullName evidence="5">Uncharacterized protein</fullName>
    </submittedName>
</protein>
<dbReference type="InterPro" id="IPR012328">
    <property type="entry name" value="Chalcone/stilbene_synt_C"/>
</dbReference>
<evidence type="ECO:0000256" key="1">
    <source>
        <dbReference type="ARBA" id="ARBA00005531"/>
    </source>
</evidence>
<dbReference type="InterPro" id="IPR011141">
    <property type="entry name" value="Polyketide_synthase_type-III"/>
</dbReference>
<evidence type="ECO:0000256" key="2">
    <source>
        <dbReference type="RuleBase" id="RU003633"/>
    </source>
</evidence>